<evidence type="ECO:0000259" key="2">
    <source>
        <dbReference type="Pfam" id="PF10551"/>
    </source>
</evidence>
<comment type="caution">
    <text evidence="3">The sequence shown here is derived from an EMBL/GenBank/DDBJ whole genome shotgun (WGS) entry which is preliminary data.</text>
</comment>
<dbReference type="EMBL" id="BGPR01002688">
    <property type="protein sequence ID" value="GBM77426.1"/>
    <property type="molecule type" value="Genomic_DNA"/>
</dbReference>
<dbReference type="OrthoDB" id="6503616at2759"/>
<evidence type="ECO:0000313" key="3">
    <source>
        <dbReference type="EMBL" id="GBM77426.1"/>
    </source>
</evidence>
<dbReference type="InterPro" id="IPR018289">
    <property type="entry name" value="MULE_transposase_dom"/>
</dbReference>
<keyword evidence="1" id="KW-0472">Membrane</keyword>
<reference evidence="3 4" key="1">
    <citation type="journal article" date="2019" name="Sci. Rep.">
        <title>Orb-weaving spider Araneus ventricosus genome elucidates the spidroin gene catalogue.</title>
        <authorList>
            <person name="Kono N."/>
            <person name="Nakamura H."/>
            <person name="Ohtoshi R."/>
            <person name="Moran D.A.P."/>
            <person name="Shinohara A."/>
            <person name="Yoshida Y."/>
            <person name="Fujiwara M."/>
            <person name="Mori M."/>
            <person name="Tomita M."/>
            <person name="Arakawa K."/>
        </authorList>
    </citation>
    <scope>NUCLEOTIDE SEQUENCE [LARGE SCALE GENOMIC DNA]</scope>
</reference>
<dbReference type="AlphaFoldDB" id="A0A4Y2IKE8"/>
<keyword evidence="1" id="KW-0812">Transmembrane</keyword>
<protein>
    <recommendedName>
        <fullName evidence="2">MULE transposase domain-containing protein</fullName>
    </recommendedName>
</protein>
<keyword evidence="4" id="KW-1185">Reference proteome</keyword>
<feature type="domain" description="MULE transposase" evidence="2">
    <location>
        <begin position="17"/>
        <end position="89"/>
    </location>
</feature>
<accession>A0A4Y2IKE8</accession>
<dbReference type="Proteomes" id="UP000499080">
    <property type="component" value="Unassembled WGS sequence"/>
</dbReference>
<feature type="transmembrane region" description="Helical" evidence="1">
    <location>
        <begin position="14"/>
        <end position="34"/>
    </location>
</feature>
<evidence type="ECO:0000313" key="4">
    <source>
        <dbReference type="Proteomes" id="UP000499080"/>
    </source>
</evidence>
<name>A0A4Y2IKE8_ARAVE</name>
<gene>
    <name evidence="3" type="ORF">AVEN_65458_1</name>
</gene>
<sequence length="101" mass="11594">MERLKVPVNSLNNYIPFMLTSEVLQIIAAAYALLSGKDTSMYDRLFSILKNEAEWNPNAVIMDFEEAAIIELRRTFPNVKISGCNFHFTSSLWKHIQEIQG</sequence>
<proteinExistence type="predicted"/>
<dbReference type="Pfam" id="PF10551">
    <property type="entry name" value="MULE"/>
    <property type="match status" value="1"/>
</dbReference>
<keyword evidence="1" id="KW-1133">Transmembrane helix</keyword>
<evidence type="ECO:0000256" key="1">
    <source>
        <dbReference type="SAM" id="Phobius"/>
    </source>
</evidence>
<organism evidence="3 4">
    <name type="scientific">Araneus ventricosus</name>
    <name type="common">Orbweaver spider</name>
    <name type="synonym">Epeira ventricosa</name>
    <dbReference type="NCBI Taxonomy" id="182803"/>
    <lineage>
        <taxon>Eukaryota</taxon>
        <taxon>Metazoa</taxon>
        <taxon>Ecdysozoa</taxon>
        <taxon>Arthropoda</taxon>
        <taxon>Chelicerata</taxon>
        <taxon>Arachnida</taxon>
        <taxon>Araneae</taxon>
        <taxon>Araneomorphae</taxon>
        <taxon>Entelegynae</taxon>
        <taxon>Araneoidea</taxon>
        <taxon>Araneidae</taxon>
        <taxon>Araneus</taxon>
    </lineage>
</organism>